<reference evidence="2" key="1">
    <citation type="submission" date="2022-06" db="EMBL/GenBank/DDBJ databases">
        <title>Complete genome sequence of soil microorganisms Streptomyces sp. Qhu-M197 isolated from Alpine meadows habitats on the Tibetan Plateau.</title>
        <authorList>
            <person name="Zhang B."/>
            <person name="Xiang X."/>
            <person name="Fan J."/>
        </authorList>
    </citation>
    <scope>NUCLEOTIDE SEQUENCE</scope>
    <source>
        <strain evidence="2">Qhu-M197</strain>
    </source>
</reference>
<keyword evidence="1" id="KW-1133">Transmembrane helix</keyword>
<feature type="transmembrane region" description="Helical" evidence="1">
    <location>
        <begin position="64"/>
        <end position="81"/>
    </location>
</feature>
<keyword evidence="1" id="KW-0472">Membrane</keyword>
<sequence length="86" mass="9240">MTQPPHDEPTASSPEELCEQIEGTRRELGATVQVLADRTDVGSRAREKAAEAVRRLPQPVRDNRGAVIAAAAALLVAGVLVRRKSK</sequence>
<evidence type="ECO:0000313" key="3">
    <source>
        <dbReference type="Proteomes" id="UP001056374"/>
    </source>
</evidence>
<evidence type="ECO:0000313" key="2">
    <source>
        <dbReference type="EMBL" id="USQ85199.1"/>
    </source>
</evidence>
<dbReference type="Proteomes" id="UP001056374">
    <property type="component" value="Chromosome"/>
</dbReference>
<keyword evidence="1" id="KW-0812">Transmembrane</keyword>
<accession>A0ABY4Z816</accession>
<dbReference type="EMBL" id="CP099468">
    <property type="protein sequence ID" value="USQ85199.1"/>
    <property type="molecule type" value="Genomic_DNA"/>
</dbReference>
<evidence type="ECO:0000256" key="1">
    <source>
        <dbReference type="SAM" id="Phobius"/>
    </source>
</evidence>
<dbReference type="RefSeq" id="WP_252549987.1">
    <property type="nucleotide sequence ID" value="NZ_CP099468.1"/>
</dbReference>
<dbReference type="Pfam" id="PF12277">
    <property type="entry name" value="DUF3618"/>
    <property type="match status" value="1"/>
</dbReference>
<name>A0ABY4Z816_9ACTN</name>
<proteinExistence type="predicted"/>
<dbReference type="InterPro" id="IPR022062">
    <property type="entry name" value="DUF3618"/>
</dbReference>
<organism evidence="2 3">
    <name type="scientific">Streptomyces phaeoluteigriseus</name>
    <dbReference type="NCBI Taxonomy" id="114686"/>
    <lineage>
        <taxon>Bacteria</taxon>
        <taxon>Bacillati</taxon>
        <taxon>Actinomycetota</taxon>
        <taxon>Actinomycetes</taxon>
        <taxon>Kitasatosporales</taxon>
        <taxon>Streptomycetaceae</taxon>
        <taxon>Streptomyces</taxon>
        <taxon>Streptomyces aurantiacus group</taxon>
    </lineage>
</organism>
<protein>
    <submittedName>
        <fullName evidence="2">DUF3618 domain-containing protein</fullName>
    </submittedName>
</protein>
<gene>
    <name evidence="2" type="ORF">NFX46_16235</name>
</gene>
<keyword evidence="3" id="KW-1185">Reference proteome</keyword>